<accession>A0A9X3J712</accession>
<evidence type="ECO:0000313" key="1">
    <source>
        <dbReference type="EMBL" id="MCY1720210.1"/>
    </source>
</evidence>
<dbReference type="EMBL" id="JAPOHD010000013">
    <property type="protein sequence ID" value="MCY1720210.1"/>
    <property type="molecule type" value="Genomic_DNA"/>
</dbReference>
<proteinExistence type="predicted"/>
<sequence>MYCELTNENKHGKLFAIQGIPEALLPQLAVLLEQVNDPMFTQLEVAVKPHAVTSVGQRYFDQAWQKIELCNKCEAVGYRKNNHAVLHGNFTVDHCPSCDGEGSRVKKVFVKYETIDENKRKRFASNGFTNAVEKA</sequence>
<comment type="caution">
    <text evidence="1">The sequence shown here is derived from an EMBL/GenBank/DDBJ whole genome shotgun (WGS) entry which is preliminary data.</text>
</comment>
<protein>
    <submittedName>
        <fullName evidence="1">Uncharacterized protein</fullName>
    </submittedName>
</protein>
<keyword evidence="2" id="KW-1185">Reference proteome</keyword>
<reference evidence="1" key="1">
    <citation type="submission" date="2022-11" db="EMBL/GenBank/DDBJ databases">
        <title>Marilongibacter aestuarii gen. nov., sp. nov., isolated from tidal flat sediment.</title>
        <authorList>
            <person name="Jiayan W."/>
        </authorList>
    </citation>
    <scope>NUCLEOTIDE SEQUENCE</scope>
    <source>
        <strain evidence="1">Z1-6</strain>
    </source>
</reference>
<gene>
    <name evidence="1" type="ORF">OU798_07640</name>
</gene>
<organism evidence="1 2">
    <name type="scientific">Draconibacterium aestuarii</name>
    <dbReference type="NCBI Taxonomy" id="2998507"/>
    <lineage>
        <taxon>Bacteria</taxon>
        <taxon>Pseudomonadati</taxon>
        <taxon>Bacteroidota</taxon>
        <taxon>Bacteroidia</taxon>
        <taxon>Marinilabiliales</taxon>
        <taxon>Prolixibacteraceae</taxon>
        <taxon>Draconibacterium</taxon>
    </lineage>
</organism>
<name>A0A9X3J712_9BACT</name>
<dbReference type="RefSeq" id="WP_343332544.1">
    <property type="nucleotide sequence ID" value="NZ_JAPOHD010000013.1"/>
</dbReference>
<dbReference type="AlphaFoldDB" id="A0A9X3J712"/>
<dbReference type="Proteomes" id="UP001145087">
    <property type="component" value="Unassembled WGS sequence"/>
</dbReference>
<evidence type="ECO:0000313" key="2">
    <source>
        <dbReference type="Proteomes" id="UP001145087"/>
    </source>
</evidence>